<evidence type="ECO:0000313" key="3">
    <source>
        <dbReference type="EMBL" id="ABS62120.1"/>
    </source>
</evidence>
<evidence type="ECO:0000313" key="4">
    <source>
        <dbReference type="Proteomes" id="UP000006377"/>
    </source>
</evidence>
<dbReference type="InterPro" id="IPR018713">
    <property type="entry name" value="MPAB/Lcp_cat_dom"/>
</dbReference>
<dbReference type="OrthoDB" id="108890at2"/>
<keyword evidence="4" id="KW-1185">Reference proteome</keyword>
<dbReference type="KEGG" id="pla:Plav_0497"/>
<gene>
    <name evidence="3" type="ordered locus">Plav_0497</name>
</gene>
<organism evidence="3 4">
    <name type="scientific">Parvibaculum lavamentivorans (strain DS-1 / DSM 13023 / NCIMB 13966)</name>
    <dbReference type="NCBI Taxonomy" id="402881"/>
    <lineage>
        <taxon>Bacteria</taxon>
        <taxon>Pseudomonadati</taxon>
        <taxon>Pseudomonadota</taxon>
        <taxon>Alphaproteobacteria</taxon>
        <taxon>Hyphomicrobiales</taxon>
        <taxon>Parvibaculaceae</taxon>
        <taxon>Parvibaculum</taxon>
    </lineage>
</organism>
<feature type="compositionally biased region" description="Basic and acidic residues" evidence="1">
    <location>
        <begin position="1"/>
        <end position="21"/>
    </location>
</feature>
<dbReference type="AlphaFoldDB" id="A7HQD7"/>
<evidence type="ECO:0000256" key="1">
    <source>
        <dbReference type="SAM" id="MobiDB-lite"/>
    </source>
</evidence>
<feature type="region of interest" description="Disordered" evidence="1">
    <location>
        <begin position="1"/>
        <end position="42"/>
    </location>
</feature>
<dbReference type="Proteomes" id="UP000006377">
    <property type="component" value="Chromosome"/>
</dbReference>
<dbReference type="Pfam" id="PF09995">
    <property type="entry name" value="MPAB_Lcp_cat"/>
    <property type="match status" value="1"/>
</dbReference>
<sequence>MSLGSEARETMERRDTTEAPQRDYSSPLPRMDFTVPQGDPGLLGPNSMGWKVSANPIVSAVGGIAAVILELAEKHVRAGVWDHSTFKVDPIRRMERTGMAAAAVTYGPTKMAQQTFDRVTRMHQRVTGTTHDGDAYRAMEPSLLTWVHVTAAWGFLNAYKRYANPKLSREDEDRYYREGEVIGKGFGAEWVPTSMIEMDAYMTEMTPKLYANDTVHEFLELVRNATPLGSAGKPVQRLITQAAIDLLPKHLQEQCGVAVSPAARPMVRPAVRALANTASFAMRFATNSPAHQACRRMGVSTDCLR</sequence>
<dbReference type="GO" id="GO:0016491">
    <property type="term" value="F:oxidoreductase activity"/>
    <property type="evidence" value="ECO:0007669"/>
    <property type="project" value="InterPro"/>
</dbReference>
<dbReference type="eggNOG" id="COG3662">
    <property type="taxonomic scope" value="Bacteria"/>
</dbReference>
<dbReference type="PANTHER" id="PTHR36151">
    <property type="entry name" value="BLR2777 PROTEIN"/>
    <property type="match status" value="1"/>
</dbReference>
<evidence type="ECO:0000259" key="2">
    <source>
        <dbReference type="Pfam" id="PF09995"/>
    </source>
</evidence>
<dbReference type="STRING" id="402881.Plav_0497"/>
<dbReference type="RefSeq" id="WP_011995411.1">
    <property type="nucleotide sequence ID" value="NC_009719.1"/>
</dbReference>
<proteinExistence type="predicted"/>
<dbReference type="HOGENOM" id="CLU_059206_0_1_5"/>
<feature type="domain" description="ER-bound oxygenase mpaB/mpaB'/Rubber oxygenase catalytic" evidence="2">
    <location>
        <begin position="50"/>
        <end position="275"/>
    </location>
</feature>
<dbReference type="EMBL" id="CP000774">
    <property type="protein sequence ID" value="ABS62120.1"/>
    <property type="molecule type" value="Genomic_DNA"/>
</dbReference>
<name>A7HQD7_PARL1</name>
<reference evidence="3 4" key="1">
    <citation type="journal article" date="2011" name="Stand. Genomic Sci.">
        <title>Complete genome sequence of Parvibaculum lavamentivorans type strain (DS-1(T)).</title>
        <authorList>
            <person name="Schleheck D."/>
            <person name="Weiss M."/>
            <person name="Pitluck S."/>
            <person name="Bruce D."/>
            <person name="Land M.L."/>
            <person name="Han S."/>
            <person name="Saunders E."/>
            <person name="Tapia R."/>
            <person name="Detter C."/>
            <person name="Brettin T."/>
            <person name="Han J."/>
            <person name="Woyke T."/>
            <person name="Goodwin L."/>
            <person name="Pennacchio L."/>
            <person name="Nolan M."/>
            <person name="Cook A.M."/>
            <person name="Kjelleberg S."/>
            <person name="Thomas T."/>
        </authorList>
    </citation>
    <scope>NUCLEOTIDE SEQUENCE [LARGE SCALE GENOMIC DNA]</scope>
    <source>
        <strain evidence="4">DS-1 / DSM 13023 / NCIMB 13966</strain>
    </source>
</reference>
<dbReference type="PANTHER" id="PTHR36151:SF3">
    <property type="entry name" value="ER-BOUND OXYGENASE MPAB_MPAB'_RUBBER OXYGENASE CATALYTIC DOMAIN-CONTAINING PROTEIN"/>
    <property type="match status" value="1"/>
</dbReference>
<protein>
    <recommendedName>
        <fullName evidence="2">ER-bound oxygenase mpaB/mpaB'/Rubber oxygenase catalytic domain-containing protein</fullName>
    </recommendedName>
</protein>
<accession>A7HQD7</accession>